<accession>A0A1G1X665</accession>
<evidence type="ECO:0000313" key="2">
    <source>
        <dbReference type="Proteomes" id="UP000177528"/>
    </source>
</evidence>
<protein>
    <submittedName>
        <fullName evidence="1">Uncharacterized protein</fullName>
    </submittedName>
</protein>
<reference evidence="1 2" key="1">
    <citation type="journal article" date="2016" name="Nat. Commun.">
        <title>Thousands of microbial genomes shed light on interconnected biogeochemical processes in an aquifer system.</title>
        <authorList>
            <person name="Anantharaman K."/>
            <person name="Brown C.T."/>
            <person name="Hug L.A."/>
            <person name="Sharon I."/>
            <person name="Castelle C.J."/>
            <person name="Probst A.J."/>
            <person name="Thomas B.C."/>
            <person name="Singh A."/>
            <person name="Wilkins M.J."/>
            <person name="Karaoz U."/>
            <person name="Brodie E.L."/>
            <person name="Williams K.H."/>
            <person name="Hubbard S.S."/>
            <person name="Banfield J.F."/>
        </authorList>
    </citation>
    <scope>NUCLEOTIDE SEQUENCE [LARGE SCALE GENOMIC DNA]</scope>
</reference>
<name>A0A1G1X665_9BACT</name>
<evidence type="ECO:0000313" key="1">
    <source>
        <dbReference type="EMBL" id="OGY35271.1"/>
    </source>
</evidence>
<dbReference type="AlphaFoldDB" id="A0A1G1X665"/>
<proteinExistence type="predicted"/>
<dbReference type="EMBL" id="MHHR01000002">
    <property type="protein sequence ID" value="OGY35271.1"/>
    <property type="molecule type" value="Genomic_DNA"/>
</dbReference>
<sequence>MAVATLARLDSLTEFGDIQGVMARVFPSVREIVRVDELVKCFPYTTGLCKWVYGEKYGPQCHLPRKKVLAEQAWSIVENIPQPVLYDRESRIAECAHGLCYTHLLVQDVLRQNARKNAIETEVLSEVLRDASNMLHIGVPLGLLPKMPHHTLALYIF</sequence>
<dbReference type="Proteomes" id="UP000177528">
    <property type="component" value="Unassembled WGS sequence"/>
</dbReference>
<comment type="caution">
    <text evidence="1">The sequence shown here is derived from an EMBL/GenBank/DDBJ whole genome shotgun (WGS) entry which is preliminary data.</text>
</comment>
<gene>
    <name evidence="1" type="ORF">A3D99_01220</name>
</gene>
<organism evidence="1 2">
    <name type="scientific">Candidatus Andersenbacteria bacterium RIFCSPHIGHO2_12_FULL_45_11</name>
    <dbReference type="NCBI Taxonomy" id="1797281"/>
    <lineage>
        <taxon>Bacteria</taxon>
        <taxon>Candidatus Anderseniibacteriota</taxon>
    </lineage>
</organism>